<organism evidence="2 3">
    <name type="scientific">Aspergillus saccharolyticus JOP 1030-1</name>
    <dbReference type="NCBI Taxonomy" id="1450539"/>
    <lineage>
        <taxon>Eukaryota</taxon>
        <taxon>Fungi</taxon>
        <taxon>Dikarya</taxon>
        <taxon>Ascomycota</taxon>
        <taxon>Pezizomycotina</taxon>
        <taxon>Eurotiomycetes</taxon>
        <taxon>Eurotiomycetidae</taxon>
        <taxon>Eurotiales</taxon>
        <taxon>Aspergillaceae</taxon>
        <taxon>Aspergillus</taxon>
        <taxon>Aspergillus subgen. Circumdati</taxon>
    </lineage>
</organism>
<name>A0A318ZLP6_9EURO</name>
<dbReference type="EMBL" id="KZ821235">
    <property type="protein sequence ID" value="PYH44720.1"/>
    <property type="molecule type" value="Genomic_DNA"/>
</dbReference>
<dbReference type="OrthoDB" id="4505556at2759"/>
<dbReference type="GeneID" id="37078645"/>
<reference evidence="2 3" key="1">
    <citation type="submission" date="2016-12" db="EMBL/GenBank/DDBJ databases">
        <title>The genomes of Aspergillus section Nigri reveals drivers in fungal speciation.</title>
        <authorList>
            <consortium name="DOE Joint Genome Institute"/>
            <person name="Vesth T.C."/>
            <person name="Nybo J."/>
            <person name="Theobald S."/>
            <person name="Brandl J."/>
            <person name="Frisvad J.C."/>
            <person name="Nielsen K.F."/>
            <person name="Lyhne E.K."/>
            <person name="Kogle M.E."/>
            <person name="Kuo A."/>
            <person name="Riley R."/>
            <person name="Clum A."/>
            <person name="Nolan M."/>
            <person name="Lipzen A."/>
            <person name="Salamov A."/>
            <person name="Henrissat B."/>
            <person name="Wiebenga A."/>
            <person name="De Vries R.P."/>
            <person name="Grigoriev I.V."/>
            <person name="Mortensen U.H."/>
            <person name="Andersen M.R."/>
            <person name="Baker S.E."/>
        </authorList>
    </citation>
    <scope>NUCLEOTIDE SEQUENCE [LARGE SCALE GENOMIC DNA]</scope>
    <source>
        <strain evidence="2 3">JOP 1030-1</strain>
    </source>
</reference>
<proteinExistence type="predicted"/>
<evidence type="ECO:0008006" key="4">
    <source>
        <dbReference type="Google" id="ProtNLM"/>
    </source>
</evidence>
<dbReference type="AlphaFoldDB" id="A0A318ZLP6"/>
<evidence type="ECO:0000256" key="1">
    <source>
        <dbReference type="SAM" id="MobiDB-lite"/>
    </source>
</evidence>
<sequence length="530" mass="59727">MFPTRASLARKVSSRRRKLQSTPDQDNEVPTGITNSRITIMDLPPEIKAMIVFCLAIPPPETHQESKLDGKSPHFDKHRYDVMPDIISLRLVNKTFSMLAAKHLFKYIHVQAACVVTTSIYKLWALSQSQYAGCVRHLSIDMSHYCDAAKGSVKQGLEQVFRTSLPRLSGLETIQCHFTSMRMCCQLYQHKLLRQVFTSEDHTRLKNIHISFHGVPNYSKKSIQDDMLPSGSGEQVVQLLKDIRCLDLRQYDFGGRDIQNPSPAGDFAAWLLGVVENNMDQDFNWSQLPGSSFPATTMPKTCRLALETLVLDGIPLQYSALMCLLTLARRSLRRVELRSVALQSGDWCSVLSVMGSLPHLTYFRFIRLRGLATPGSTLIPPRQLSGPSSVEESDGDDSDDYESWDDEVDDEDRGDEGSDDGGFSDLNYEYLDSEDLDWWDEDASDQGSEDDVSNDEDDEESDDDGSNGSDADVFHAICLEVVCWRNDNYFDRLAELKPIVQSLVHRVNENRSANGMCPLMEAYHTTNKLA</sequence>
<feature type="region of interest" description="Disordered" evidence="1">
    <location>
        <begin position="440"/>
        <end position="470"/>
    </location>
</feature>
<feature type="compositionally biased region" description="Acidic residues" evidence="1">
    <location>
        <begin position="391"/>
        <end position="419"/>
    </location>
</feature>
<keyword evidence="3" id="KW-1185">Reference proteome</keyword>
<dbReference type="RefSeq" id="XP_025430702.1">
    <property type="nucleotide sequence ID" value="XM_025577416.1"/>
</dbReference>
<feature type="compositionally biased region" description="Acidic residues" evidence="1">
    <location>
        <begin position="440"/>
        <end position="465"/>
    </location>
</feature>
<gene>
    <name evidence="2" type="ORF">BP01DRAFT_383286</name>
</gene>
<feature type="region of interest" description="Disordered" evidence="1">
    <location>
        <begin position="377"/>
        <end position="426"/>
    </location>
</feature>
<protein>
    <recommendedName>
        <fullName evidence="4">F-box domain-containing protein</fullName>
    </recommendedName>
</protein>
<evidence type="ECO:0000313" key="3">
    <source>
        <dbReference type="Proteomes" id="UP000248349"/>
    </source>
</evidence>
<accession>A0A318ZLP6</accession>
<evidence type="ECO:0000313" key="2">
    <source>
        <dbReference type="EMBL" id="PYH44720.1"/>
    </source>
</evidence>
<dbReference type="Proteomes" id="UP000248349">
    <property type="component" value="Unassembled WGS sequence"/>
</dbReference>
<feature type="region of interest" description="Disordered" evidence="1">
    <location>
        <begin position="1"/>
        <end position="32"/>
    </location>
</feature>